<dbReference type="EMBL" id="FR854082">
    <property type="protein sequence ID" value="CCA82877.1"/>
    <property type="molecule type" value="Genomic_DNA"/>
</dbReference>
<dbReference type="AlphaFoldDB" id="G2ZUY1"/>
<sequence length="35" mass="3822">MTVGTHVPLRLHVVMGVLSLKKKKERDTPAPPSTP</sequence>
<protein>
    <submittedName>
        <fullName evidence="1">Uncharacterized protein</fullName>
    </submittedName>
</protein>
<organism evidence="1">
    <name type="scientific">blood disease bacterium R229</name>
    <dbReference type="NCBI Taxonomy" id="741978"/>
    <lineage>
        <taxon>Bacteria</taxon>
        <taxon>Pseudomonadati</taxon>
        <taxon>Pseudomonadota</taxon>
        <taxon>Betaproteobacteria</taxon>
        <taxon>Burkholderiales</taxon>
        <taxon>Burkholderiaceae</taxon>
        <taxon>Ralstonia</taxon>
        <taxon>Ralstonia solanacearum species complex</taxon>
    </lineage>
</organism>
<proteinExistence type="predicted"/>
<reference evidence="1" key="1">
    <citation type="journal article" date="2011" name="PLoS ONE">
        <title>Ralstonia syzygii, the Blood Disease Bacterium and some Asian R. solanacearum strains form a single genomic species despite divergent lifestyles.</title>
        <authorList>
            <person name="Remenant B."/>
            <person name="de Cambiaire J.C."/>
            <person name="Cellier G."/>
            <person name="Jacobs J.M."/>
            <person name="Mangenot S."/>
            <person name="Barbe V."/>
            <person name="Lajus A."/>
            <person name="Vallenet D."/>
            <person name="Medigue C."/>
            <person name="Fegan M."/>
            <person name="Allen C."/>
            <person name="Prior P."/>
        </authorList>
    </citation>
    <scope>NUCLEOTIDE SEQUENCE</scope>
    <source>
        <strain evidence="1">R229</strain>
    </source>
</reference>
<evidence type="ECO:0000313" key="1">
    <source>
        <dbReference type="EMBL" id="CCA82877.1"/>
    </source>
</evidence>
<gene>
    <name evidence="1" type="ORF">BDB_mp60041</name>
</gene>
<reference evidence="1" key="2">
    <citation type="submission" date="2011-04" db="EMBL/GenBank/DDBJ databases">
        <authorList>
            <person name="Genoscope - CEA"/>
        </authorList>
    </citation>
    <scope>NUCLEOTIDE SEQUENCE</scope>
    <source>
        <strain evidence="1">R229</strain>
    </source>
</reference>
<accession>G2ZUY1</accession>
<name>G2ZUY1_9RALS</name>